<dbReference type="InterPro" id="IPR011990">
    <property type="entry name" value="TPR-like_helical_dom_sf"/>
</dbReference>
<dbReference type="RefSeq" id="WP_184971606.1">
    <property type="nucleotide sequence ID" value="NZ_JACHIN010000015.1"/>
</dbReference>
<protein>
    <recommendedName>
        <fullName evidence="3">Tetratricopeptide repeat protein</fullName>
    </recommendedName>
</protein>
<evidence type="ECO:0008006" key="3">
    <source>
        <dbReference type="Google" id="ProtNLM"/>
    </source>
</evidence>
<keyword evidence="2" id="KW-1185">Reference proteome</keyword>
<proteinExistence type="predicted"/>
<reference evidence="1 2" key="1">
    <citation type="submission" date="2020-08" db="EMBL/GenBank/DDBJ databases">
        <title>Genomic Encyclopedia of Type Strains, Phase IV (KMG-IV): sequencing the most valuable type-strain genomes for metagenomic binning, comparative biology and taxonomic classification.</title>
        <authorList>
            <person name="Goeker M."/>
        </authorList>
    </citation>
    <scope>NUCLEOTIDE SEQUENCE [LARGE SCALE GENOMIC DNA]</scope>
    <source>
        <strain evidence="1 2">DSM 45385</strain>
    </source>
</reference>
<gene>
    <name evidence="1" type="ORF">HNR40_008452</name>
</gene>
<dbReference type="Gene3D" id="1.25.40.10">
    <property type="entry name" value="Tetratricopeptide repeat domain"/>
    <property type="match status" value="1"/>
</dbReference>
<comment type="caution">
    <text evidence="1">The sequence shown here is derived from an EMBL/GenBank/DDBJ whole genome shotgun (WGS) entry which is preliminary data.</text>
</comment>
<organism evidence="1 2">
    <name type="scientific">Nonomuraea endophytica</name>
    <dbReference type="NCBI Taxonomy" id="714136"/>
    <lineage>
        <taxon>Bacteria</taxon>
        <taxon>Bacillati</taxon>
        <taxon>Actinomycetota</taxon>
        <taxon>Actinomycetes</taxon>
        <taxon>Streptosporangiales</taxon>
        <taxon>Streptosporangiaceae</taxon>
        <taxon>Nonomuraea</taxon>
    </lineage>
</organism>
<sequence length="134" mass="14095">MARNGFDDAIQRGTVGAEAVEGLLAYAQSRSGWGRAGVRSALEAVAMSRVLATRDPAAHTGLLARSLRTAATMLLKRRRPARALPLAEEAVSLARASGGAPLVVSLVALAEILNSLQRYAEAAEAMTEADKIRQ</sequence>
<accession>A0A7W8AB43</accession>
<dbReference type="Proteomes" id="UP000568380">
    <property type="component" value="Unassembled WGS sequence"/>
</dbReference>
<evidence type="ECO:0000313" key="1">
    <source>
        <dbReference type="EMBL" id="MBB5082949.1"/>
    </source>
</evidence>
<dbReference type="SUPFAM" id="SSF48452">
    <property type="entry name" value="TPR-like"/>
    <property type="match status" value="1"/>
</dbReference>
<evidence type="ECO:0000313" key="2">
    <source>
        <dbReference type="Proteomes" id="UP000568380"/>
    </source>
</evidence>
<dbReference type="EMBL" id="JACHIN010000015">
    <property type="protein sequence ID" value="MBB5082949.1"/>
    <property type="molecule type" value="Genomic_DNA"/>
</dbReference>
<dbReference type="AlphaFoldDB" id="A0A7W8AB43"/>
<name>A0A7W8AB43_9ACTN</name>